<reference evidence="1 2" key="1">
    <citation type="submission" date="2020-08" db="EMBL/GenBank/DDBJ databases">
        <title>Genomic Encyclopedia of Type Strains, Phase IV (KMG-IV): sequencing the most valuable type-strain genomes for metagenomic binning, comparative biology and taxonomic classification.</title>
        <authorList>
            <person name="Goeker M."/>
        </authorList>
    </citation>
    <scope>NUCLEOTIDE SEQUENCE [LARGE SCALE GENOMIC DNA]</scope>
    <source>
        <strain evidence="1 2">DSM 29568</strain>
    </source>
</reference>
<proteinExistence type="predicted"/>
<dbReference type="EMBL" id="JACIFO010000005">
    <property type="protein sequence ID" value="MBB4119186.1"/>
    <property type="molecule type" value="Genomic_DNA"/>
</dbReference>
<comment type="caution">
    <text evidence="1">The sequence shown here is derived from an EMBL/GenBank/DDBJ whole genome shotgun (WGS) entry which is preliminary data.</text>
</comment>
<evidence type="ECO:0000313" key="1">
    <source>
        <dbReference type="EMBL" id="MBB4119186.1"/>
    </source>
</evidence>
<name>A0A840EUP1_9FLAO</name>
<dbReference type="Pfam" id="PF12771">
    <property type="entry name" value="SusD-like_2"/>
    <property type="match status" value="1"/>
</dbReference>
<dbReference type="SUPFAM" id="SSF48452">
    <property type="entry name" value="TPR-like"/>
    <property type="match status" value="1"/>
</dbReference>
<gene>
    <name evidence="1" type="ORF">GGR32_001482</name>
</gene>
<dbReference type="RefSeq" id="WP_183477541.1">
    <property type="nucleotide sequence ID" value="NZ_JACIFO010000005.1"/>
</dbReference>
<protein>
    <recommendedName>
        <fullName evidence="3">SusD/RagB family nutrient-binding outer membrane lipoprotein</fullName>
    </recommendedName>
</protein>
<organism evidence="1 2">
    <name type="scientific">Mesonia hippocampi</name>
    <dbReference type="NCBI Taxonomy" id="1628250"/>
    <lineage>
        <taxon>Bacteria</taxon>
        <taxon>Pseudomonadati</taxon>
        <taxon>Bacteroidota</taxon>
        <taxon>Flavobacteriia</taxon>
        <taxon>Flavobacteriales</taxon>
        <taxon>Flavobacteriaceae</taxon>
        <taxon>Mesonia</taxon>
    </lineage>
</organism>
<accession>A0A840EUP1</accession>
<dbReference type="InterPro" id="IPR011990">
    <property type="entry name" value="TPR-like_helical_dom_sf"/>
</dbReference>
<dbReference type="Gene3D" id="1.25.40.390">
    <property type="match status" value="1"/>
</dbReference>
<keyword evidence="2" id="KW-1185">Reference proteome</keyword>
<dbReference type="PROSITE" id="PS51257">
    <property type="entry name" value="PROKAR_LIPOPROTEIN"/>
    <property type="match status" value="1"/>
</dbReference>
<dbReference type="InterPro" id="IPR041662">
    <property type="entry name" value="SusD-like_2"/>
</dbReference>
<evidence type="ECO:0008006" key="3">
    <source>
        <dbReference type="Google" id="ProtNLM"/>
    </source>
</evidence>
<evidence type="ECO:0000313" key="2">
    <source>
        <dbReference type="Proteomes" id="UP000553034"/>
    </source>
</evidence>
<dbReference type="Proteomes" id="UP000553034">
    <property type="component" value="Unassembled WGS sequence"/>
</dbReference>
<sequence length="482" mass="55585">MKNIKTILIFCSLTLLFSCTKDFDEANTDPNKLSEMTAGSNLNPIIYKLAKRNAVQMRNITAPVTQMFVASEDFTDAPHFYDFNENIGSSTWNDYYNVLNNVREMHLAAERDNLDNYKAIALTLKAYALSILTDCFGDVPAAEASLGEEGIWFPTFTPQKDIYSQIFLDLEEANALYNHEEGMVYVEDILFHNNSKLWQKFTNSLHLRLLLRVSNRTEVGAFSKMQNMLENPTTYPIFTDRDEEATLYLDGIAPLMSPWDRPQDFGTFRYYTAFFIDNLNNFEDPRLPVFAGEAREYSEEGEGDYLGYIGLPIDFVNTPLPDTIATPSGVKNSLATAPLKIPILTYAEVEFMKAELAQRGYFSDAEMHYKNAVTSAIEFWEIEMPETYFDTPFTAYNGSLEQILLQKYYALFFTDYQAWFEMRRTGLPQLPTTSEMLNNQELPTRMYYPINEIDRNFNSYQEAVERMGGDEINKKVWWDIQS</sequence>
<dbReference type="AlphaFoldDB" id="A0A840EUP1"/>